<keyword evidence="3" id="KW-0012">Acyltransferase</keyword>
<dbReference type="PANTHER" id="PTHR42811">
    <property type="entry name" value="SERINE ACETYLTRANSFERASE"/>
    <property type="match status" value="1"/>
</dbReference>
<organism evidence="4 5">
    <name type="scientific">Ruoffia tabacinasalis</name>
    <dbReference type="NCBI Taxonomy" id="87458"/>
    <lineage>
        <taxon>Bacteria</taxon>
        <taxon>Bacillati</taxon>
        <taxon>Bacillota</taxon>
        <taxon>Bacilli</taxon>
        <taxon>Lactobacillales</taxon>
        <taxon>Aerococcaceae</taxon>
        <taxon>Ruoffia</taxon>
    </lineage>
</organism>
<evidence type="ECO:0000313" key="5">
    <source>
        <dbReference type="Proteomes" id="UP000306420"/>
    </source>
</evidence>
<dbReference type="Pfam" id="PF00132">
    <property type="entry name" value="Hexapep"/>
    <property type="match status" value="1"/>
</dbReference>
<evidence type="ECO:0000313" key="4">
    <source>
        <dbReference type="EMBL" id="TLQ39887.1"/>
    </source>
</evidence>
<dbReference type="SUPFAM" id="SSF51161">
    <property type="entry name" value="Trimeric LpxA-like enzymes"/>
    <property type="match status" value="1"/>
</dbReference>
<dbReference type="AlphaFoldDB" id="A0A5R9DVA6"/>
<dbReference type="Proteomes" id="UP000306420">
    <property type="component" value="Unassembled WGS sequence"/>
</dbReference>
<comment type="similarity">
    <text evidence="1">Belongs to the transferase hexapeptide repeat family.</text>
</comment>
<gene>
    <name evidence="4" type="ORF">FEZ33_09975</name>
</gene>
<sequence length="192" mass="20995">MYIILVDSRAILRLLIQISLINLLSEEIIYMLRELNVSGKIFQLSRTMHLLKIPIIPKFLKQLNRIIFSCDIPYNTDIKNSVMFGHNGMGLVINKNAKIDENTLIMQHVTIGANMGKFRVVDGKKITAPYIGKNVLISAGAILLGPIVVGDNAQIGAGAVVTKDVPENGVAVGVPAKVVKVLNKNEIKEVLA</sequence>
<dbReference type="OrthoDB" id="9812571at2"/>
<dbReference type="EMBL" id="VBSP01000044">
    <property type="protein sequence ID" value="TLQ39887.1"/>
    <property type="molecule type" value="Genomic_DNA"/>
</dbReference>
<protein>
    <submittedName>
        <fullName evidence="4">Serine acetyltransferase</fullName>
    </submittedName>
</protein>
<evidence type="ECO:0000256" key="3">
    <source>
        <dbReference type="ARBA" id="ARBA00023315"/>
    </source>
</evidence>
<proteinExistence type="inferred from homology"/>
<dbReference type="InterPro" id="IPR001451">
    <property type="entry name" value="Hexapep"/>
</dbReference>
<keyword evidence="2 4" id="KW-0808">Transferase</keyword>
<dbReference type="GO" id="GO:0016746">
    <property type="term" value="F:acyltransferase activity"/>
    <property type="evidence" value="ECO:0007669"/>
    <property type="project" value="UniProtKB-KW"/>
</dbReference>
<evidence type="ECO:0000256" key="2">
    <source>
        <dbReference type="ARBA" id="ARBA00022679"/>
    </source>
</evidence>
<accession>A0A5R9DVA6</accession>
<comment type="caution">
    <text evidence="4">The sequence shown here is derived from an EMBL/GenBank/DDBJ whole genome shotgun (WGS) entry which is preliminary data.</text>
</comment>
<evidence type="ECO:0000256" key="1">
    <source>
        <dbReference type="ARBA" id="ARBA00007274"/>
    </source>
</evidence>
<dbReference type="CDD" id="cd03354">
    <property type="entry name" value="LbH_SAT"/>
    <property type="match status" value="1"/>
</dbReference>
<dbReference type="InterPro" id="IPR045304">
    <property type="entry name" value="LbH_SAT"/>
</dbReference>
<dbReference type="Gene3D" id="2.160.10.10">
    <property type="entry name" value="Hexapeptide repeat proteins"/>
    <property type="match status" value="1"/>
</dbReference>
<reference evidence="4 5" key="1">
    <citation type="submission" date="2019-05" db="EMBL/GenBank/DDBJ databases">
        <title>The metagenome of a microbial culture collection derived from dairy environment covers the genomic content of the human microbiome.</title>
        <authorList>
            <person name="Roder T."/>
            <person name="Wuthrich D."/>
            <person name="Sattari Z."/>
            <person name="Von Ah U."/>
            <person name="Bar C."/>
            <person name="Ronchi F."/>
            <person name="Macpherson A.J."/>
            <person name="Ganal-Vonarburg S.C."/>
            <person name="Bruggmann R."/>
            <person name="Vergeres G."/>
        </authorList>
    </citation>
    <scope>NUCLEOTIDE SEQUENCE [LARGE SCALE GENOMIC DNA]</scope>
    <source>
        <strain evidence="4 5">FAM 24227</strain>
    </source>
</reference>
<dbReference type="InterPro" id="IPR011004">
    <property type="entry name" value="Trimer_LpxA-like_sf"/>
</dbReference>
<name>A0A5R9DVA6_9LACT</name>